<keyword evidence="2" id="KW-0378">Hydrolase</keyword>
<name>A0A415C483_BIFBI</name>
<evidence type="ECO:0000256" key="3">
    <source>
        <dbReference type="ARBA" id="ARBA00023295"/>
    </source>
</evidence>
<organism evidence="6 7">
    <name type="scientific">Bifidobacterium bifidum</name>
    <dbReference type="NCBI Taxonomy" id="1681"/>
    <lineage>
        <taxon>Bacteria</taxon>
        <taxon>Bacillati</taxon>
        <taxon>Actinomycetota</taxon>
        <taxon>Actinomycetes</taxon>
        <taxon>Bifidobacteriales</taxon>
        <taxon>Bifidobacteriaceae</taxon>
        <taxon>Bifidobacterium</taxon>
    </lineage>
</organism>
<gene>
    <name evidence="6" type="ORF">DW137_07875</name>
</gene>
<dbReference type="InterPro" id="IPR051214">
    <property type="entry name" value="GH32_Enzymes"/>
</dbReference>
<sequence>MAFAPSLEQEKDGEFKPETEFRPWDCGHNFYAPQSFNTNGRQIMYGWTSPFVEPIPMQDDGWCGQLTLPREIMLVAESGSLTVTSLTLHHLKSIGLD</sequence>
<evidence type="ECO:0000259" key="5">
    <source>
        <dbReference type="Pfam" id="PF00251"/>
    </source>
</evidence>
<evidence type="ECO:0000313" key="7">
    <source>
        <dbReference type="Proteomes" id="UP000283727"/>
    </source>
</evidence>
<accession>A0A415C483</accession>
<dbReference type="AlphaFoldDB" id="A0A415C483"/>
<dbReference type="PANTHER" id="PTHR43101:SF1">
    <property type="entry name" value="BETA-FRUCTOSIDASE"/>
    <property type="match status" value="1"/>
</dbReference>
<feature type="domain" description="Glycosyl hydrolase family 32 N-terminal" evidence="5">
    <location>
        <begin position="11"/>
        <end position="82"/>
    </location>
</feature>
<reference evidence="6 7" key="1">
    <citation type="submission" date="2018-08" db="EMBL/GenBank/DDBJ databases">
        <title>A genome reference for cultivated species of the human gut microbiota.</title>
        <authorList>
            <person name="Zou Y."/>
            <person name="Xue W."/>
            <person name="Luo G."/>
        </authorList>
    </citation>
    <scope>NUCLEOTIDE SEQUENCE [LARGE SCALE GENOMIC DNA]</scope>
    <source>
        <strain evidence="6 7">AM12-10</strain>
    </source>
</reference>
<protein>
    <recommendedName>
        <fullName evidence="5">Glycosyl hydrolase family 32 N-terminal domain-containing protein</fullName>
    </recommendedName>
</protein>
<comment type="caution">
    <text evidence="6">The sequence shown here is derived from an EMBL/GenBank/DDBJ whole genome shotgun (WGS) entry which is preliminary data.</text>
</comment>
<evidence type="ECO:0000256" key="4">
    <source>
        <dbReference type="SAM" id="MobiDB-lite"/>
    </source>
</evidence>
<dbReference type="GO" id="GO:0016798">
    <property type="term" value="F:hydrolase activity, acting on glycosyl bonds"/>
    <property type="evidence" value="ECO:0007669"/>
    <property type="project" value="UniProtKB-KW"/>
</dbReference>
<dbReference type="Gene3D" id="2.115.10.20">
    <property type="entry name" value="Glycosyl hydrolase domain, family 43"/>
    <property type="match status" value="1"/>
</dbReference>
<evidence type="ECO:0000256" key="1">
    <source>
        <dbReference type="ARBA" id="ARBA00009902"/>
    </source>
</evidence>
<evidence type="ECO:0000256" key="2">
    <source>
        <dbReference type="ARBA" id="ARBA00022801"/>
    </source>
</evidence>
<comment type="similarity">
    <text evidence="1">Belongs to the glycosyl hydrolase 32 family.</text>
</comment>
<keyword evidence="3" id="KW-0326">Glycosidase</keyword>
<proteinExistence type="inferred from homology"/>
<evidence type="ECO:0000313" key="6">
    <source>
        <dbReference type="EMBL" id="RHJ22597.1"/>
    </source>
</evidence>
<dbReference type="SUPFAM" id="SSF75005">
    <property type="entry name" value="Arabinanase/levansucrase/invertase"/>
    <property type="match status" value="1"/>
</dbReference>
<dbReference type="Pfam" id="PF00251">
    <property type="entry name" value="Glyco_hydro_32N"/>
    <property type="match status" value="1"/>
</dbReference>
<dbReference type="PANTHER" id="PTHR43101">
    <property type="entry name" value="BETA-FRUCTOSIDASE"/>
    <property type="match status" value="1"/>
</dbReference>
<dbReference type="Proteomes" id="UP000283727">
    <property type="component" value="Unassembled WGS sequence"/>
</dbReference>
<feature type="compositionally biased region" description="Basic and acidic residues" evidence="4">
    <location>
        <begin position="8"/>
        <end position="20"/>
    </location>
</feature>
<feature type="region of interest" description="Disordered" evidence="4">
    <location>
        <begin position="1"/>
        <end position="20"/>
    </location>
</feature>
<dbReference type="InterPro" id="IPR013148">
    <property type="entry name" value="Glyco_hydro_32_N"/>
</dbReference>
<dbReference type="EMBL" id="QRLR01000004">
    <property type="protein sequence ID" value="RHJ22597.1"/>
    <property type="molecule type" value="Genomic_DNA"/>
</dbReference>
<dbReference type="InterPro" id="IPR023296">
    <property type="entry name" value="Glyco_hydro_beta-prop_sf"/>
</dbReference>